<name>A0ABQ6TSJ5_9BACT</name>
<accession>A0ABQ6TSJ5</accession>
<evidence type="ECO:0000259" key="1">
    <source>
        <dbReference type="Pfam" id="PF16289"/>
    </source>
</evidence>
<comment type="caution">
    <text evidence="2">The sequence shown here is derived from an EMBL/GenBank/DDBJ whole genome shotgun (WGS) entry which is preliminary data.</text>
</comment>
<feature type="domain" description="DUF4935" evidence="1">
    <location>
        <begin position="4"/>
        <end position="160"/>
    </location>
</feature>
<proteinExistence type="predicted"/>
<protein>
    <submittedName>
        <fullName evidence="2">DUF4935 domain-containing protein</fullName>
    </submittedName>
</protein>
<dbReference type="Proteomes" id="UP000798046">
    <property type="component" value="Unassembled WGS sequence"/>
</dbReference>
<dbReference type="RefSeq" id="WP_151155587.1">
    <property type="nucleotide sequence ID" value="NZ_VZRA01000001.1"/>
</dbReference>
<reference evidence="2 3" key="1">
    <citation type="journal article" date="2020" name="Microorganisms">
        <title>Description of Three Novel Members in the Family Geobacteraceae, Oryzomonas japonicum gen. nov., sp. nov., Oryzomonas sagensis sp. nov., and Oryzomonas ruber sp. nov.</title>
        <authorList>
            <person name="Xu Z."/>
            <person name="Masuda Y."/>
            <person name="Hayakawa C."/>
            <person name="Ushijima N."/>
            <person name="Kawano K."/>
            <person name="Shiratori Y."/>
            <person name="Senoo K."/>
            <person name="Itoh H."/>
        </authorList>
    </citation>
    <scope>NUCLEOTIDE SEQUENCE [LARGE SCALE GENOMIC DNA]</scope>
    <source>
        <strain evidence="2 3">Red100</strain>
    </source>
</reference>
<dbReference type="EMBL" id="VZRA01000001">
    <property type="protein sequence ID" value="KAB0671978.1"/>
    <property type="molecule type" value="Genomic_DNA"/>
</dbReference>
<evidence type="ECO:0000313" key="3">
    <source>
        <dbReference type="Proteomes" id="UP000798046"/>
    </source>
</evidence>
<dbReference type="Pfam" id="PF16289">
    <property type="entry name" value="PIN_12"/>
    <property type="match status" value="1"/>
</dbReference>
<sequence>MTIVALDANVWLKERLLRSGMGAALLWAIKNTDSVLLLSDVTQCEIMNGVVKEIQEAAEEIEAGLSTIRAFIGKSQEVTIPSPEEVYKSVNGRLVDIGTILKVDNHKSEHLESALQRVLNHLPPAHKKEEFRDCMIWEMCLDIARRTREDLILITADAAFYHKDKFENGMAYPLREDLKRFEANIQLYHNIGAYLETIQEKIPKPDVKLVTSAIDEQVINTVKASVQDSSYSEIEICDSKIDVFLTEAFEILAISFKLKYKISDLELKEGIVLSEAYGIAEGSATLNTKSNIIKNLQMTAYRIESADGQILRQSGYVYGSGGIVGTRYIPYTLRRAI</sequence>
<organism evidence="2 3">
    <name type="scientific">Oryzomonas sagensis</name>
    <dbReference type="NCBI Taxonomy" id="2603857"/>
    <lineage>
        <taxon>Bacteria</taxon>
        <taxon>Pseudomonadati</taxon>
        <taxon>Thermodesulfobacteriota</taxon>
        <taxon>Desulfuromonadia</taxon>
        <taxon>Geobacterales</taxon>
        <taxon>Geobacteraceae</taxon>
        <taxon>Oryzomonas</taxon>
    </lineage>
</organism>
<keyword evidence="3" id="KW-1185">Reference proteome</keyword>
<dbReference type="InterPro" id="IPR032557">
    <property type="entry name" value="DUF4935"/>
</dbReference>
<gene>
    <name evidence="2" type="ORF">F6V30_05220</name>
</gene>
<evidence type="ECO:0000313" key="2">
    <source>
        <dbReference type="EMBL" id="KAB0671978.1"/>
    </source>
</evidence>